<feature type="compositionally biased region" description="Polar residues" evidence="1">
    <location>
        <begin position="53"/>
        <end position="69"/>
    </location>
</feature>
<evidence type="ECO:0000256" key="1">
    <source>
        <dbReference type="SAM" id="MobiDB-lite"/>
    </source>
</evidence>
<feature type="compositionally biased region" description="Low complexity" evidence="1">
    <location>
        <begin position="423"/>
        <end position="438"/>
    </location>
</feature>
<accession>A0A673CZ27</accession>
<reference evidence="2" key="3">
    <citation type="submission" date="2025-09" db="UniProtKB">
        <authorList>
            <consortium name="Ensembl"/>
        </authorList>
    </citation>
    <scope>IDENTIFICATION</scope>
</reference>
<reference evidence="2" key="1">
    <citation type="submission" date="2019-06" db="EMBL/GenBank/DDBJ databases">
        <authorList>
            <consortium name="Wellcome Sanger Institute Data Sharing"/>
        </authorList>
    </citation>
    <scope>NUCLEOTIDE SEQUENCE [LARGE SCALE GENOMIC DNA]</scope>
</reference>
<organism evidence="2 3">
    <name type="scientific">Sphaeramia orbicularis</name>
    <name type="common">orbiculate cardinalfish</name>
    <dbReference type="NCBI Taxonomy" id="375764"/>
    <lineage>
        <taxon>Eukaryota</taxon>
        <taxon>Metazoa</taxon>
        <taxon>Chordata</taxon>
        <taxon>Craniata</taxon>
        <taxon>Vertebrata</taxon>
        <taxon>Euteleostomi</taxon>
        <taxon>Actinopterygii</taxon>
        <taxon>Neopterygii</taxon>
        <taxon>Teleostei</taxon>
        <taxon>Neoteleostei</taxon>
        <taxon>Acanthomorphata</taxon>
        <taxon>Gobiaria</taxon>
        <taxon>Kurtiformes</taxon>
        <taxon>Apogonoidei</taxon>
        <taxon>Apogonidae</taxon>
        <taxon>Apogoninae</taxon>
        <taxon>Sphaeramia</taxon>
    </lineage>
</organism>
<gene>
    <name evidence="2" type="primary">atxn7l2b</name>
</gene>
<feature type="region of interest" description="Disordered" evidence="1">
    <location>
        <begin position="206"/>
        <end position="240"/>
    </location>
</feature>
<name>A0A673CZ27_9TELE</name>
<feature type="compositionally biased region" description="Basic and acidic residues" evidence="1">
    <location>
        <begin position="476"/>
        <end position="493"/>
    </location>
</feature>
<evidence type="ECO:0000313" key="2">
    <source>
        <dbReference type="Ensembl" id="ENSSORP00005057508.1"/>
    </source>
</evidence>
<evidence type="ECO:0000313" key="3">
    <source>
        <dbReference type="Proteomes" id="UP000472271"/>
    </source>
</evidence>
<dbReference type="PANTHER" id="PTHR15117:SF5">
    <property type="entry name" value="ATAXIN-7-LIKE PROTEIN 2"/>
    <property type="match status" value="1"/>
</dbReference>
<feature type="compositionally biased region" description="Polar residues" evidence="1">
    <location>
        <begin position="376"/>
        <end position="402"/>
    </location>
</feature>
<dbReference type="AlphaFoldDB" id="A0A673CZ27"/>
<feature type="compositionally biased region" description="Polar residues" evidence="1">
    <location>
        <begin position="462"/>
        <end position="475"/>
    </location>
</feature>
<feature type="region of interest" description="Disordered" evidence="1">
    <location>
        <begin position="303"/>
        <end position="322"/>
    </location>
</feature>
<feature type="region of interest" description="Disordered" evidence="1">
    <location>
        <begin position="53"/>
        <end position="171"/>
    </location>
</feature>
<feature type="compositionally biased region" description="Polar residues" evidence="1">
    <location>
        <begin position="218"/>
        <end position="234"/>
    </location>
</feature>
<reference evidence="2" key="2">
    <citation type="submission" date="2025-08" db="UniProtKB">
        <authorList>
            <consortium name="Ensembl"/>
        </authorList>
    </citation>
    <scope>IDENTIFICATION</scope>
</reference>
<dbReference type="Ensembl" id="ENSSORT00005058827.1">
    <property type="protein sequence ID" value="ENSSORP00005057508.1"/>
    <property type="gene ID" value="ENSSORG00005025491.1"/>
</dbReference>
<feature type="compositionally biased region" description="Acidic residues" evidence="1">
    <location>
        <begin position="307"/>
        <end position="317"/>
    </location>
</feature>
<dbReference type="PANTHER" id="PTHR15117">
    <property type="entry name" value="ATAXIN 7 RELATED"/>
    <property type="match status" value="1"/>
</dbReference>
<feature type="compositionally biased region" description="Polar residues" evidence="1">
    <location>
        <begin position="154"/>
        <end position="171"/>
    </location>
</feature>
<feature type="compositionally biased region" description="Low complexity" evidence="1">
    <location>
        <begin position="403"/>
        <end position="415"/>
    </location>
</feature>
<feature type="region of interest" description="Disordered" evidence="1">
    <location>
        <begin position="376"/>
        <end position="591"/>
    </location>
</feature>
<dbReference type="Proteomes" id="UP000472271">
    <property type="component" value="Chromosome 7"/>
</dbReference>
<dbReference type="InterPro" id="IPR052237">
    <property type="entry name" value="Ataxin-7-like_regulator"/>
</dbReference>
<dbReference type="InParanoid" id="A0A673CZ27"/>
<proteinExistence type="predicted"/>
<feature type="compositionally biased region" description="Basic and acidic residues" evidence="1">
    <location>
        <begin position="70"/>
        <end position="79"/>
    </location>
</feature>
<keyword evidence="3" id="KW-1185">Reference proteome</keyword>
<dbReference type="FunCoup" id="A0A673CZ27">
    <property type="interactions" value="62"/>
</dbReference>
<protein>
    <submittedName>
        <fullName evidence="2">Ataxin-7-like protein 2</fullName>
    </submittedName>
</protein>
<sequence>MAIYGHCPAHDDFFLVVCSHCGKVVKPQAFEEHCEKHHSAVTKMCGQPYTLTSQQQRLGRSPSNVTSSLPRERLKESKCLETSVRSSSNQHRSTKTQKEAVSLPPAEKFPQEKPSPVPPSSSAPRLRAQPWLSEPLLSGHCSSSSSSSERPCVQKSTAGQASEPNSSLRGTRTYSRIYKNINKKECELNKQCGGLDLEKKKLDSIPQQQRVLGRSKTSDQASAEQRTASASQDLEQLPMKSKGTEQLLDAFDEKITSRCSKYSFNSNYNILRSRDASENFPEDDGDNTVEVKVQPPYPFNQSLFSSEESEDEQEEATELPATSWHPKPMGLCTFGCRTFGCSIFTFDRRLHHLRFALSAMLEQHVNTHLWKRMPQVSTGLRSHHPTPSTLGSPVRTSTRPNPSGSLSLESTSLGKLETKNSCSNPHSTKPPSSTSSVSFGLGHERSPVGQATKARLGKVELMQNTKTAQRSTKLSHSTEDKPSKHIRDHHISEKVQPSSRVSVNGTFSKKSCPPLPLQPSERHSSCLEKSALHSLVHQPPHSSRARPPGIQQNVGSFDQRGHIQKRKSSNQSPAPRMSKCQRSSSPSCSSLLSWEKESISDVLAWGQEKRSDP</sequence>
<feature type="compositionally biased region" description="Polar residues" evidence="1">
    <location>
        <begin position="495"/>
        <end position="509"/>
    </location>
</feature>